<evidence type="ECO:0000313" key="6">
    <source>
        <dbReference type="Proteomes" id="UP000014760"/>
    </source>
</evidence>
<dbReference type="Proteomes" id="UP000014760">
    <property type="component" value="Unassembled WGS sequence"/>
</dbReference>
<evidence type="ECO:0000313" key="5">
    <source>
        <dbReference type="EnsemblMetazoa" id="CapteP211795"/>
    </source>
</evidence>
<evidence type="ECO:0000256" key="2">
    <source>
        <dbReference type="SAM" id="MobiDB-lite"/>
    </source>
</evidence>
<feature type="domain" description="CCHC-type" evidence="3">
    <location>
        <begin position="293"/>
        <end position="308"/>
    </location>
</feature>
<feature type="compositionally biased region" description="Polar residues" evidence="2">
    <location>
        <begin position="41"/>
        <end position="52"/>
    </location>
</feature>
<dbReference type="SUPFAM" id="SSF57756">
    <property type="entry name" value="Retrovirus zinc finger-like domains"/>
    <property type="match status" value="2"/>
</dbReference>
<accession>R7T4L8</accession>
<dbReference type="InterPro" id="IPR036875">
    <property type="entry name" value="Znf_CCHC_sf"/>
</dbReference>
<dbReference type="EMBL" id="AMQN01003584">
    <property type="status" value="NOT_ANNOTATED_CDS"/>
    <property type="molecule type" value="Genomic_DNA"/>
</dbReference>
<dbReference type="AlphaFoldDB" id="R7T4L8"/>
<dbReference type="OrthoDB" id="10050052at2759"/>
<dbReference type="SMART" id="SM00343">
    <property type="entry name" value="ZnF_C2HC"/>
    <property type="match status" value="3"/>
</dbReference>
<feature type="compositionally biased region" description="Basic and acidic residues" evidence="2">
    <location>
        <begin position="14"/>
        <end position="24"/>
    </location>
</feature>
<sequence length="369" mass="41260">MASHNDPPTPVETQHPDLDREMTPRVKSVVGNKYGPMFTSGEHSSNDDSFLSDTKDPQEECKSIPLNPDQEAMTQYLASTSFTRDKVKRIGRCDGSRPGETLKWLRAIDQCTTDRYTVIAETCEGPLREFVVEKTIPLHSHPWPELKKLIAEQFISADFTGHQQRALREMRQRPDEHILAFTYQFSQTMNEAYPNGISQEESIRLYLGALSDRSVARAIVKKAGGLPATFAEAADLAKEEASIADYLTPCTVLPTPKKPPVASIQLNDQVQIMRQCFAELQTGLVEALQPLSCYRCGEKGHFANECRSKTTPKQAGIDKCFRCRQTGHVVRNCKTPPPNKPCPTCSGKHWAFDCPKRQRKASAPAQPLN</sequence>
<keyword evidence="1" id="KW-0863">Zinc-finger</keyword>
<feature type="domain" description="CCHC-type" evidence="3">
    <location>
        <begin position="319"/>
        <end position="334"/>
    </location>
</feature>
<dbReference type="HOGENOM" id="CLU_053924_1_0_1"/>
<dbReference type="GO" id="GO:0008270">
    <property type="term" value="F:zinc ion binding"/>
    <property type="evidence" value="ECO:0007669"/>
    <property type="project" value="UniProtKB-KW"/>
</dbReference>
<protein>
    <recommendedName>
        <fullName evidence="3">CCHC-type domain-containing protein</fullName>
    </recommendedName>
</protein>
<feature type="region of interest" description="Disordered" evidence="2">
    <location>
        <begin position="1"/>
        <end position="65"/>
    </location>
</feature>
<organism evidence="4">
    <name type="scientific">Capitella teleta</name>
    <name type="common">Polychaete worm</name>
    <dbReference type="NCBI Taxonomy" id="283909"/>
    <lineage>
        <taxon>Eukaryota</taxon>
        <taxon>Metazoa</taxon>
        <taxon>Spiralia</taxon>
        <taxon>Lophotrochozoa</taxon>
        <taxon>Annelida</taxon>
        <taxon>Polychaeta</taxon>
        <taxon>Sedentaria</taxon>
        <taxon>Scolecida</taxon>
        <taxon>Capitellidae</taxon>
        <taxon>Capitella</taxon>
    </lineage>
</organism>
<dbReference type="PROSITE" id="PS50158">
    <property type="entry name" value="ZF_CCHC"/>
    <property type="match status" value="2"/>
</dbReference>
<dbReference type="InterPro" id="IPR001878">
    <property type="entry name" value="Znf_CCHC"/>
</dbReference>
<evidence type="ECO:0000259" key="3">
    <source>
        <dbReference type="PROSITE" id="PS50158"/>
    </source>
</evidence>
<reference evidence="5" key="3">
    <citation type="submission" date="2015-06" db="UniProtKB">
        <authorList>
            <consortium name="EnsemblMetazoa"/>
        </authorList>
    </citation>
    <scope>IDENTIFICATION</scope>
</reference>
<dbReference type="EMBL" id="KB312171">
    <property type="protein sequence ID" value="ELT87771.1"/>
    <property type="molecule type" value="Genomic_DNA"/>
</dbReference>
<dbReference type="Gene3D" id="4.10.60.10">
    <property type="entry name" value="Zinc finger, CCHC-type"/>
    <property type="match status" value="2"/>
</dbReference>
<evidence type="ECO:0000313" key="4">
    <source>
        <dbReference type="EMBL" id="ELT87771.1"/>
    </source>
</evidence>
<dbReference type="STRING" id="283909.R7T4L8"/>
<dbReference type="EnsemblMetazoa" id="CapteT211795">
    <property type="protein sequence ID" value="CapteP211795"/>
    <property type="gene ID" value="CapteG211795"/>
</dbReference>
<keyword evidence="1" id="KW-0479">Metal-binding</keyword>
<gene>
    <name evidence="4" type="ORF">CAPTEDRAFT_211795</name>
</gene>
<feature type="compositionally biased region" description="Basic and acidic residues" evidence="2">
    <location>
        <begin position="53"/>
        <end position="62"/>
    </location>
</feature>
<proteinExistence type="predicted"/>
<keyword evidence="6" id="KW-1185">Reference proteome</keyword>
<dbReference type="Pfam" id="PF00098">
    <property type="entry name" value="zf-CCHC"/>
    <property type="match status" value="2"/>
</dbReference>
<name>R7T4L8_CAPTE</name>
<dbReference type="GO" id="GO:0003676">
    <property type="term" value="F:nucleic acid binding"/>
    <property type="evidence" value="ECO:0007669"/>
    <property type="project" value="InterPro"/>
</dbReference>
<reference evidence="6" key="1">
    <citation type="submission" date="2012-12" db="EMBL/GenBank/DDBJ databases">
        <authorList>
            <person name="Hellsten U."/>
            <person name="Grimwood J."/>
            <person name="Chapman J.A."/>
            <person name="Shapiro H."/>
            <person name="Aerts A."/>
            <person name="Otillar R.P."/>
            <person name="Terry A.Y."/>
            <person name="Boore J.L."/>
            <person name="Simakov O."/>
            <person name="Marletaz F."/>
            <person name="Cho S.-J."/>
            <person name="Edsinger-Gonzales E."/>
            <person name="Havlak P."/>
            <person name="Kuo D.-H."/>
            <person name="Larsson T."/>
            <person name="Lv J."/>
            <person name="Arendt D."/>
            <person name="Savage R."/>
            <person name="Osoegawa K."/>
            <person name="de Jong P."/>
            <person name="Lindberg D.R."/>
            <person name="Seaver E.C."/>
            <person name="Weisblat D.A."/>
            <person name="Putnam N.H."/>
            <person name="Grigoriev I.V."/>
            <person name="Rokhsar D.S."/>
        </authorList>
    </citation>
    <scope>NUCLEOTIDE SEQUENCE</scope>
    <source>
        <strain evidence="6">I ESC-2004</strain>
    </source>
</reference>
<reference evidence="4 6" key="2">
    <citation type="journal article" date="2013" name="Nature">
        <title>Insights into bilaterian evolution from three spiralian genomes.</title>
        <authorList>
            <person name="Simakov O."/>
            <person name="Marletaz F."/>
            <person name="Cho S.J."/>
            <person name="Edsinger-Gonzales E."/>
            <person name="Havlak P."/>
            <person name="Hellsten U."/>
            <person name="Kuo D.H."/>
            <person name="Larsson T."/>
            <person name="Lv J."/>
            <person name="Arendt D."/>
            <person name="Savage R."/>
            <person name="Osoegawa K."/>
            <person name="de Jong P."/>
            <person name="Grimwood J."/>
            <person name="Chapman J.A."/>
            <person name="Shapiro H."/>
            <person name="Aerts A."/>
            <person name="Otillar R.P."/>
            <person name="Terry A.Y."/>
            <person name="Boore J.L."/>
            <person name="Grigoriev I.V."/>
            <person name="Lindberg D.R."/>
            <person name="Seaver E.C."/>
            <person name="Weisblat D.A."/>
            <person name="Putnam N.H."/>
            <person name="Rokhsar D.S."/>
        </authorList>
    </citation>
    <scope>NUCLEOTIDE SEQUENCE</scope>
    <source>
        <strain evidence="4 6">I ESC-2004</strain>
    </source>
</reference>
<keyword evidence="1" id="KW-0862">Zinc</keyword>
<evidence type="ECO:0000256" key="1">
    <source>
        <dbReference type="PROSITE-ProRule" id="PRU00047"/>
    </source>
</evidence>